<feature type="coiled-coil region" evidence="1">
    <location>
        <begin position="287"/>
        <end position="339"/>
    </location>
</feature>
<dbReference type="PANTHER" id="PTHR28086:SF1">
    <property type="entry name" value="CU(2+) SUPPRESSING AND BLEOMYCIN SENSITIVE PROTEIN 1"/>
    <property type="match status" value="1"/>
</dbReference>
<dbReference type="Proteomes" id="UP000245956">
    <property type="component" value="Unassembled WGS sequence"/>
</dbReference>
<name>A0A2U3DV93_PURLI</name>
<protein>
    <submittedName>
        <fullName evidence="3">Uncharacterized protein</fullName>
    </submittedName>
</protein>
<comment type="caution">
    <text evidence="3">The sequence shown here is derived from an EMBL/GenBank/DDBJ whole genome shotgun (WGS) entry which is preliminary data.</text>
</comment>
<dbReference type="PANTHER" id="PTHR28086">
    <property type="entry name" value="UPF0662 PROTEIN YPL260W"/>
    <property type="match status" value="1"/>
</dbReference>
<dbReference type="GO" id="GO:0005634">
    <property type="term" value="C:nucleus"/>
    <property type="evidence" value="ECO:0007669"/>
    <property type="project" value="TreeGrafter"/>
</dbReference>
<keyword evidence="1" id="KW-0175">Coiled coil</keyword>
<dbReference type="EMBL" id="LCWV01000027">
    <property type="protein sequence ID" value="PWI66172.1"/>
    <property type="molecule type" value="Genomic_DNA"/>
</dbReference>
<organism evidence="3 4">
    <name type="scientific">Purpureocillium lilacinum</name>
    <name type="common">Paecilomyces lilacinus</name>
    <dbReference type="NCBI Taxonomy" id="33203"/>
    <lineage>
        <taxon>Eukaryota</taxon>
        <taxon>Fungi</taxon>
        <taxon>Dikarya</taxon>
        <taxon>Ascomycota</taxon>
        <taxon>Pezizomycotina</taxon>
        <taxon>Sordariomycetes</taxon>
        <taxon>Hypocreomycetidae</taxon>
        <taxon>Hypocreales</taxon>
        <taxon>Ophiocordycipitaceae</taxon>
        <taxon>Purpureocillium</taxon>
    </lineage>
</organism>
<evidence type="ECO:0000256" key="2">
    <source>
        <dbReference type="SAM" id="MobiDB-lite"/>
    </source>
</evidence>
<proteinExistence type="predicted"/>
<evidence type="ECO:0000313" key="3">
    <source>
        <dbReference type="EMBL" id="PWI66172.1"/>
    </source>
</evidence>
<dbReference type="InterPro" id="IPR018810">
    <property type="entry name" value="UPF0662"/>
</dbReference>
<gene>
    <name evidence="3" type="ORF">PCL_05390</name>
</gene>
<feature type="compositionally biased region" description="Polar residues" evidence="2">
    <location>
        <begin position="73"/>
        <end position="82"/>
    </location>
</feature>
<reference evidence="3 4" key="1">
    <citation type="journal article" date="2016" name="Front. Microbiol.">
        <title>Genome and transcriptome sequences reveal the specific parasitism of the nematophagous Purpureocillium lilacinum 36-1.</title>
        <authorList>
            <person name="Xie J."/>
            <person name="Li S."/>
            <person name="Mo C."/>
            <person name="Xiao X."/>
            <person name="Peng D."/>
            <person name="Wang G."/>
            <person name="Xiao Y."/>
        </authorList>
    </citation>
    <scope>NUCLEOTIDE SEQUENCE [LARGE SCALE GENOMIC DNA]</scope>
    <source>
        <strain evidence="3 4">36-1</strain>
    </source>
</reference>
<feature type="region of interest" description="Disordered" evidence="2">
    <location>
        <begin position="1"/>
        <end position="20"/>
    </location>
</feature>
<accession>A0A2U3DV93</accession>
<evidence type="ECO:0000313" key="4">
    <source>
        <dbReference type="Proteomes" id="UP000245956"/>
    </source>
</evidence>
<dbReference type="Pfam" id="PF10303">
    <property type="entry name" value="DUF2408"/>
    <property type="match status" value="2"/>
</dbReference>
<feature type="compositionally biased region" description="Polar residues" evidence="2">
    <location>
        <begin position="1"/>
        <end position="10"/>
    </location>
</feature>
<dbReference type="AlphaFoldDB" id="A0A2U3DV93"/>
<sequence>MSAGPTQASTEEPHLAAIDGSLPSLPHQAILVNADSQHRPRPRSRFSRRRALVRRTAFANLAYATEGPPLPSTSPAGRSQPSELDRVRPFDSHPARGFRLLGNHLNTTTTFSAYSSSTTAILGRAGNSTFPTLHCKGEPAACSYRRPLALLTSRTTTDVVTGMDTPAVPAPRDARERAILDRLVIIRDQLLLLKQDRTTYIRSQDVIPLYDQTIEQVKELNTVRAETGNKEENRLDKVLESCFQLLSLFYLTIGRNNEAPAAVALTSTVKRLLDHLTEADLYSAKDLESIKSTLAKLSKSVSQAQEEQNPEEQHSPYMLALLAKRVENCQASLANLQKRLERIGEPLLVMHEKMISILRQISLANTKSKFSTSEVQKLRKQLVEIGEQRKDGKFTAEDGTEPKGGPEICDLYNRCLKWSDLVLERKGQVAEQWRPTYDALVGIRNDLEKLSLTQAWSLRETDLYDFQRQLDKIDENRQGGNFYDERGRPADLWTQRTMLYLIRRSYAYIYSFMLASEPVSEALLPIYNQLQTLKRCLIEVKNNGGVSSVRELYPYSMKLTSLDNMRVDGKFVVNGDIPEGQGSVSELLAECFDINYDLRVAVEENANSE</sequence>
<dbReference type="GO" id="GO:0005737">
    <property type="term" value="C:cytoplasm"/>
    <property type="evidence" value="ECO:0007669"/>
    <property type="project" value="TreeGrafter"/>
</dbReference>
<feature type="region of interest" description="Disordered" evidence="2">
    <location>
        <begin position="63"/>
        <end position="91"/>
    </location>
</feature>
<evidence type="ECO:0000256" key="1">
    <source>
        <dbReference type="SAM" id="Coils"/>
    </source>
</evidence>